<dbReference type="InterPro" id="IPR009056">
    <property type="entry name" value="Cyt_c-like_dom"/>
</dbReference>
<dbReference type="PANTHER" id="PTHR32097">
    <property type="entry name" value="CAMP-BINDING PROTEIN 1-RELATED"/>
    <property type="match status" value="1"/>
</dbReference>
<dbReference type="EMBL" id="LZYZ01000004">
    <property type="protein sequence ID" value="OOM11853.1"/>
    <property type="molecule type" value="Genomic_DNA"/>
</dbReference>
<dbReference type="PROSITE" id="PS51007">
    <property type="entry name" value="CYTC"/>
    <property type="match status" value="1"/>
</dbReference>
<evidence type="ECO:0000313" key="6">
    <source>
        <dbReference type="EMBL" id="OOM11853.1"/>
    </source>
</evidence>
<evidence type="ECO:0000313" key="7">
    <source>
        <dbReference type="Proteomes" id="UP000191154"/>
    </source>
</evidence>
<proteinExistence type="inferred from homology"/>
<sequence length="455" mass="50553">MTVTLSKGQKVDLTKKNPNLNNVIVGIGWDVNQNSRGYSFDLDASAFLLNSFNKVNNEDDFIFYNNPNGGQGTIIHSGDNKTGVGSGDDEQIKINLGLVPSNIEKIAFTITINDAKERNQNFGQISNSYIRIIDADTSEVILRYDLGRDFSIETAIVVAELYRYNNEWKFNAVGSGFQGGLAALCNMFGIEVEEEQSNNSYPSAPVYSQNPIVHTHYDQNQGYNPQTLDNNQQIYNSQLSNGNQQSEITCPYCHSTQVTAGKKGFGVGKAIVGGLLLGPVGLLGGLIGSKNIEFLCINCNKRWSASNNTNSAQWLREQSNNAKNIVNRYLDNDFAEALVAGSALVAMADGVIEYSERERLINYFKTSQEMKHIDTNMVLSKFDCYTQKLQRDFMMGKAELLRIIAKMRTKPDAARFVVRLCCTIGLADGEFSNIEKQVIGEICRELNLNTSEFVY</sequence>
<dbReference type="RefSeq" id="WP_077865536.1">
    <property type="nucleotide sequence ID" value="NZ_LZYZ01000004.1"/>
</dbReference>
<dbReference type="STRING" id="169679.CSACC_06560"/>
<evidence type="ECO:0000256" key="4">
    <source>
        <dbReference type="PROSITE-ProRule" id="PRU00433"/>
    </source>
</evidence>
<dbReference type="SUPFAM" id="SSF158682">
    <property type="entry name" value="TerB-like"/>
    <property type="match status" value="1"/>
</dbReference>
<protein>
    <submittedName>
        <fullName evidence="6">General stress protein 16U</fullName>
    </submittedName>
</protein>
<dbReference type="GO" id="GO:0020037">
    <property type="term" value="F:heme binding"/>
    <property type="evidence" value="ECO:0007669"/>
    <property type="project" value="InterPro"/>
</dbReference>
<dbReference type="InterPro" id="IPR051324">
    <property type="entry name" value="Stress/Tellurium_Resist"/>
</dbReference>
<dbReference type="Gene3D" id="2.60.60.30">
    <property type="entry name" value="sav2460 like domains"/>
    <property type="match status" value="1"/>
</dbReference>
<dbReference type="InterPro" id="IPR029024">
    <property type="entry name" value="TerB-like"/>
</dbReference>
<dbReference type="Gene3D" id="1.10.3680.10">
    <property type="entry name" value="TerB-like"/>
    <property type="match status" value="1"/>
</dbReference>
<evidence type="ECO:0000259" key="5">
    <source>
        <dbReference type="PROSITE" id="PS51007"/>
    </source>
</evidence>
<keyword evidence="4" id="KW-0349">Heme</keyword>
<dbReference type="Proteomes" id="UP000191154">
    <property type="component" value="Unassembled WGS sequence"/>
</dbReference>
<dbReference type="CDD" id="cd06974">
    <property type="entry name" value="TerD_like"/>
    <property type="match status" value="1"/>
</dbReference>
<dbReference type="AlphaFoldDB" id="A0A1S8N631"/>
<comment type="similarity">
    <text evidence="1">Belongs to the CAPAB/TerDEXZ family.</text>
</comment>
<keyword evidence="3 4" id="KW-0408">Iron</keyword>
<dbReference type="CDD" id="cd07176">
    <property type="entry name" value="terB"/>
    <property type="match status" value="1"/>
</dbReference>
<comment type="caution">
    <text evidence="6">The sequence shown here is derived from an EMBL/GenBank/DDBJ whole genome shotgun (WGS) entry which is preliminary data.</text>
</comment>
<evidence type="ECO:0000256" key="2">
    <source>
        <dbReference type="ARBA" id="ARBA00022723"/>
    </source>
</evidence>
<dbReference type="InterPro" id="IPR003325">
    <property type="entry name" value="TerD"/>
</dbReference>
<dbReference type="GO" id="GO:0046872">
    <property type="term" value="F:metal ion binding"/>
    <property type="evidence" value="ECO:0007669"/>
    <property type="project" value="UniProtKB-KW"/>
</dbReference>
<dbReference type="InterPro" id="IPR007791">
    <property type="entry name" value="DjlA_N"/>
</dbReference>
<feature type="domain" description="Cytochrome c" evidence="5">
    <location>
        <begin position="226"/>
        <end position="368"/>
    </location>
</feature>
<reference evidence="6 7" key="1">
    <citation type="submission" date="2016-05" db="EMBL/GenBank/DDBJ databases">
        <title>Microbial solvent formation.</title>
        <authorList>
            <person name="Poehlein A."/>
            <person name="Montoya Solano J.D."/>
            <person name="Flitsch S."/>
            <person name="Krabben P."/>
            <person name="Duerre P."/>
            <person name="Daniel R."/>
        </authorList>
    </citation>
    <scope>NUCLEOTIDE SEQUENCE [LARGE SCALE GENOMIC DNA]</scope>
    <source>
        <strain evidence="6 7">L1-8</strain>
    </source>
</reference>
<keyword evidence="2 4" id="KW-0479">Metal-binding</keyword>
<gene>
    <name evidence="6" type="primary">yceD_4</name>
    <name evidence="6" type="ORF">CLOSAC_22800</name>
</gene>
<dbReference type="Pfam" id="PF02342">
    <property type="entry name" value="TerD"/>
    <property type="match status" value="1"/>
</dbReference>
<dbReference type="Pfam" id="PF05099">
    <property type="entry name" value="TerB"/>
    <property type="match status" value="1"/>
</dbReference>
<dbReference type="PANTHER" id="PTHR32097:SF4">
    <property type="entry name" value="GENERAL STRESS PROTEIN 16U"/>
    <property type="match status" value="1"/>
</dbReference>
<name>A0A1S8N631_CLOSA</name>
<dbReference type="GO" id="GO:0009055">
    <property type="term" value="F:electron transfer activity"/>
    <property type="evidence" value="ECO:0007669"/>
    <property type="project" value="InterPro"/>
</dbReference>
<evidence type="ECO:0000256" key="3">
    <source>
        <dbReference type="ARBA" id="ARBA00023004"/>
    </source>
</evidence>
<accession>A0A1S8N631</accession>
<evidence type="ECO:0000256" key="1">
    <source>
        <dbReference type="ARBA" id="ARBA00008775"/>
    </source>
</evidence>
<organism evidence="6 7">
    <name type="scientific">Clostridium saccharobutylicum</name>
    <dbReference type="NCBI Taxonomy" id="169679"/>
    <lineage>
        <taxon>Bacteria</taxon>
        <taxon>Bacillati</taxon>
        <taxon>Bacillota</taxon>
        <taxon>Clostridia</taxon>
        <taxon>Eubacteriales</taxon>
        <taxon>Clostridiaceae</taxon>
        <taxon>Clostridium</taxon>
    </lineage>
</organism>